<evidence type="ECO:0000256" key="3">
    <source>
        <dbReference type="ARBA" id="ARBA00023237"/>
    </source>
</evidence>
<keyword evidence="5" id="KW-0732">Signal</keyword>
<dbReference type="InterPro" id="IPR036737">
    <property type="entry name" value="OmpA-like_sf"/>
</dbReference>
<dbReference type="Proteomes" id="UP001597158">
    <property type="component" value="Unassembled WGS sequence"/>
</dbReference>
<evidence type="ECO:0000256" key="4">
    <source>
        <dbReference type="PROSITE-ProRule" id="PRU00473"/>
    </source>
</evidence>
<dbReference type="RefSeq" id="WP_002938860.1">
    <property type="nucleotide sequence ID" value="NZ_JARQZE010000017.1"/>
</dbReference>
<dbReference type="InterPro" id="IPR050330">
    <property type="entry name" value="Bact_OuterMem_StrucFunc"/>
</dbReference>
<keyword evidence="8" id="KW-1185">Reference proteome</keyword>
<evidence type="ECO:0000256" key="1">
    <source>
        <dbReference type="ARBA" id="ARBA00004442"/>
    </source>
</evidence>
<evidence type="ECO:0000259" key="6">
    <source>
        <dbReference type="PROSITE" id="PS51123"/>
    </source>
</evidence>
<evidence type="ECO:0000313" key="7">
    <source>
        <dbReference type="EMBL" id="MFD1265348.1"/>
    </source>
</evidence>
<proteinExistence type="predicted"/>
<dbReference type="SUPFAM" id="SSF103088">
    <property type="entry name" value="OmpA-like"/>
    <property type="match status" value="1"/>
</dbReference>
<accession>A0ABW3WJA7</accession>
<reference evidence="8" key="1">
    <citation type="journal article" date="2019" name="Int. J. Syst. Evol. Microbiol.">
        <title>The Global Catalogue of Microorganisms (GCM) 10K type strain sequencing project: providing services to taxonomists for standard genome sequencing and annotation.</title>
        <authorList>
            <consortium name="The Broad Institute Genomics Platform"/>
            <consortium name="The Broad Institute Genome Sequencing Center for Infectious Disease"/>
            <person name="Wu L."/>
            <person name="Ma J."/>
        </authorList>
    </citation>
    <scope>NUCLEOTIDE SEQUENCE [LARGE SCALE GENOMIC DNA]</scope>
    <source>
        <strain evidence="8">CCUG 48884</strain>
    </source>
</reference>
<organism evidence="7 8">
    <name type="scientific">Thauera mechernichensis</name>
    <dbReference type="NCBI Taxonomy" id="82788"/>
    <lineage>
        <taxon>Bacteria</taxon>
        <taxon>Pseudomonadati</taxon>
        <taxon>Pseudomonadota</taxon>
        <taxon>Betaproteobacteria</taxon>
        <taxon>Rhodocyclales</taxon>
        <taxon>Zoogloeaceae</taxon>
        <taxon>Thauera</taxon>
    </lineage>
</organism>
<evidence type="ECO:0000256" key="5">
    <source>
        <dbReference type="SAM" id="SignalP"/>
    </source>
</evidence>
<dbReference type="InterPro" id="IPR006664">
    <property type="entry name" value="OMP_bac"/>
</dbReference>
<gene>
    <name evidence="7" type="ORF">ACFQ4M_17390</name>
</gene>
<feature type="domain" description="OmpA-like" evidence="6">
    <location>
        <begin position="78"/>
        <end position="195"/>
    </location>
</feature>
<comment type="subcellular location">
    <subcellularLocation>
        <location evidence="1">Cell outer membrane</location>
    </subcellularLocation>
</comment>
<feature type="signal peptide" evidence="5">
    <location>
        <begin position="1"/>
        <end position="29"/>
    </location>
</feature>
<sequence length="195" mass="20578">MMKARPPKPSCLALLPLALLAACATPGLAPGDEAGSDPVHKHALVRPATAAPDWQALRTELGTVASTLPAIQIGPIDAAGINLQIPVADGFTSGSTEIRPSLAHVLDTLAPVLAENLNVLVKVIGHTDSQGSEMVNLRLSIARAEAVVEHLRQRGIGLERLQADGRGEADPLTSNATEEGRMRNRRVELLLRQLP</sequence>
<dbReference type="CDD" id="cd07185">
    <property type="entry name" value="OmpA_C-like"/>
    <property type="match status" value="1"/>
</dbReference>
<dbReference type="PROSITE" id="PS51257">
    <property type="entry name" value="PROKAR_LIPOPROTEIN"/>
    <property type="match status" value="1"/>
</dbReference>
<dbReference type="PROSITE" id="PS51123">
    <property type="entry name" value="OMPA_2"/>
    <property type="match status" value="1"/>
</dbReference>
<dbReference type="Gene3D" id="3.30.1330.60">
    <property type="entry name" value="OmpA-like domain"/>
    <property type="match status" value="1"/>
</dbReference>
<protein>
    <submittedName>
        <fullName evidence="7">OmpA family protein</fullName>
    </submittedName>
</protein>
<dbReference type="PRINTS" id="PR01021">
    <property type="entry name" value="OMPADOMAIN"/>
</dbReference>
<dbReference type="EMBL" id="JBHTMC010000033">
    <property type="protein sequence ID" value="MFD1265348.1"/>
    <property type="molecule type" value="Genomic_DNA"/>
</dbReference>
<evidence type="ECO:0000256" key="2">
    <source>
        <dbReference type="ARBA" id="ARBA00023136"/>
    </source>
</evidence>
<name>A0ABW3WJA7_9RHOO</name>
<feature type="chain" id="PRO_5046282330" evidence="5">
    <location>
        <begin position="30"/>
        <end position="195"/>
    </location>
</feature>
<dbReference type="InterPro" id="IPR006665">
    <property type="entry name" value="OmpA-like"/>
</dbReference>
<dbReference type="PANTHER" id="PTHR30329:SF21">
    <property type="entry name" value="LIPOPROTEIN YIAD-RELATED"/>
    <property type="match status" value="1"/>
</dbReference>
<keyword evidence="2 4" id="KW-0472">Membrane</keyword>
<keyword evidence="3" id="KW-0998">Cell outer membrane</keyword>
<dbReference type="Pfam" id="PF00691">
    <property type="entry name" value="OmpA"/>
    <property type="match status" value="1"/>
</dbReference>
<evidence type="ECO:0000313" key="8">
    <source>
        <dbReference type="Proteomes" id="UP001597158"/>
    </source>
</evidence>
<comment type="caution">
    <text evidence="7">The sequence shown here is derived from an EMBL/GenBank/DDBJ whole genome shotgun (WGS) entry which is preliminary data.</text>
</comment>
<dbReference type="PANTHER" id="PTHR30329">
    <property type="entry name" value="STATOR ELEMENT OF FLAGELLAR MOTOR COMPLEX"/>
    <property type="match status" value="1"/>
</dbReference>